<sequence length="90" mass="9985">MKKLAWYTAVRNGKLITAISGPHATKRAADAQVAEPGSRDREIAEALDPWACFYDFLTVAFRAGKRVRTVLGDPRATRRLREKGIEVPAC</sequence>
<reference evidence="1" key="1">
    <citation type="journal article" date="2015" name="Nature">
        <title>Complex archaea that bridge the gap between prokaryotes and eukaryotes.</title>
        <authorList>
            <person name="Spang A."/>
            <person name="Saw J.H."/>
            <person name="Jorgensen S.L."/>
            <person name="Zaremba-Niedzwiedzka K."/>
            <person name="Martijn J."/>
            <person name="Lind A.E."/>
            <person name="van Eijk R."/>
            <person name="Schleper C."/>
            <person name="Guy L."/>
            <person name="Ettema T.J."/>
        </authorList>
    </citation>
    <scope>NUCLEOTIDE SEQUENCE</scope>
</reference>
<gene>
    <name evidence="1" type="ORF">LCGC14_1347530</name>
</gene>
<organism evidence="1">
    <name type="scientific">marine sediment metagenome</name>
    <dbReference type="NCBI Taxonomy" id="412755"/>
    <lineage>
        <taxon>unclassified sequences</taxon>
        <taxon>metagenomes</taxon>
        <taxon>ecological metagenomes</taxon>
    </lineage>
</organism>
<dbReference type="EMBL" id="LAZR01008302">
    <property type="protein sequence ID" value="KKM79673.1"/>
    <property type="molecule type" value="Genomic_DNA"/>
</dbReference>
<name>A0A0F9KCF8_9ZZZZ</name>
<dbReference type="AlphaFoldDB" id="A0A0F9KCF8"/>
<proteinExistence type="predicted"/>
<evidence type="ECO:0000313" key="1">
    <source>
        <dbReference type="EMBL" id="KKM79673.1"/>
    </source>
</evidence>
<accession>A0A0F9KCF8</accession>
<comment type="caution">
    <text evidence="1">The sequence shown here is derived from an EMBL/GenBank/DDBJ whole genome shotgun (WGS) entry which is preliminary data.</text>
</comment>
<protein>
    <submittedName>
        <fullName evidence="1">Uncharacterized protein</fullName>
    </submittedName>
</protein>